<organism evidence="2 3">
    <name type="scientific">Thelohanellus kitauei</name>
    <name type="common">Myxosporean</name>
    <dbReference type="NCBI Taxonomy" id="669202"/>
    <lineage>
        <taxon>Eukaryota</taxon>
        <taxon>Metazoa</taxon>
        <taxon>Cnidaria</taxon>
        <taxon>Myxozoa</taxon>
        <taxon>Myxosporea</taxon>
        <taxon>Bivalvulida</taxon>
        <taxon>Platysporina</taxon>
        <taxon>Myxobolidae</taxon>
        <taxon>Thelohanellus</taxon>
    </lineage>
</organism>
<keyword evidence="1" id="KW-0472">Membrane</keyword>
<evidence type="ECO:0000313" key="3">
    <source>
        <dbReference type="Proteomes" id="UP000031668"/>
    </source>
</evidence>
<protein>
    <submittedName>
        <fullName evidence="2">Uncharacterized protein</fullName>
    </submittedName>
</protein>
<dbReference type="AlphaFoldDB" id="A0A0C2J5Z4"/>
<keyword evidence="1" id="KW-1133">Transmembrane helix</keyword>
<keyword evidence="1" id="KW-0812">Transmembrane</keyword>
<dbReference type="EMBL" id="JWZT01000936">
    <property type="protein sequence ID" value="KII73194.1"/>
    <property type="molecule type" value="Genomic_DNA"/>
</dbReference>
<accession>A0A0C2J5Z4</accession>
<name>A0A0C2J5Z4_THEKT</name>
<evidence type="ECO:0000313" key="2">
    <source>
        <dbReference type="EMBL" id="KII73194.1"/>
    </source>
</evidence>
<feature type="transmembrane region" description="Helical" evidence="1">
    <location>
        <begin position="87"/>
        <end position="106"/>
    </location>
</feature>
<comment type="caution">
    <text evidence="2">The sequence shown here is derived from an EMBL/GenBank/DDBJ whole genome shotgun (WGS) entry which is preliminary data.</text>
</comment>
<keyword evidence="3" id="KW-1185">Reference proteome</keyword>
<reference evidence="2 3" key="1">
    <citation type="journal article" date="2014" name="Genome Biol. Evol.">
        <title>The genome of the myxosporean Thelohanellus kitauei shows adaptations to nutrient acquisition within its fish host.</title>
        <authorList>
            <person name="Yang Y."/>
            <person name="Xiong J."/>
            <person name="Zhou Z."/>
            <person name="Huo F."/>
            <person name="Miao W."/>
            <person name="Ran C."/>
            <person name="Liu Y."/>
            <person name="Zhang J."/>
            <person name="Feng J."/>
            <person name="Wang M."/>
            <person name="Wang M."/>
            <person name="Wang L."/>
            <person name="Yao B."/>
        </authorList>
    </citation>
    <scope>NUCLEOTIDE SEQUENCE [LARGE SCALE GENOMIC DNA]</scope>
    <source>
        <strain evidence="2">Wuqing</strain>
    </source>
</reference>
<dbReference type="Proteomes" id="UP000031668">
    <property type="component" value="Unassembled WGS sequence"/>
</dbReference>
<evidence type="ECO:0000256" key="1">
    <source>
        <dbReference type="SAM" id="Phobius"/>
    </source>
</evidence>
<gene>
    <name evidence="2" type="ORF">RF11_04482</name>
</gene>
<proteinExistence type="predicted"/>
<sequence length="133" mass="15651">MINTTLECLIFLIFHFNFKIPIQDVLHKSDVKTRKAFFNEYHVKSPCESDAVAVACEFTLYLITNMETTLGTDCQRMMIRSCNGWKTMAIFFTSIVVSMYFFAYGIKNQKKIVSIKRKVRNAKHRMLIKFPRF</sequence>